<comment type="caution">
    <text evidence="2">The sequence shown here is derived from an EMBL/GenBank/DDBJ whole genome shotgun (WGS) entry which is preliminary data.</text>
</comment>
<dbReference type="RefSeq" id="WP_066263927.1">
    <property type="nucleotide sequence ID" value="NZ_JARMAB010000020.1"/>
</dbReference>
<organism evidence="2 3">
    <name type="scientific">Heyndrickxia acidicola</name>
    <dbReference type="NCBI Taxonomy" id="209389"/>
    <lineage>
        <taxon>Bacteria</taxon>
        <taxon>Bacillati</taxon>
        <taxon>Bacillota</taxon>
        <taxon>Bacilli</taxon>
        <taxon>Bacillales</taxon>
        <taxon>Bacillaceae</taxon>
        <taxon>Heyndrickxia</taxon>
    </lineage>
</organism>
<proteinExistence type="predicted"/>
<dbReference type="Gene3D" id="1.10.3210.10">
    <property type="entry name" value="Hypothetical protein af1432"/>
    <property type="match status" value="1"/>
</dbReference>
<keyword evidence="3" id="KW-1185">Reference proteome</keyword>
<protein>
    <submittedName>
        <fullName evidence="2">HD domain-containing protein</fullName>
    </submittedName>
</protein>
<dbReference type="SMART" id="SM00471">
    <property type="entry name" value="HDc"/>
    <property type="match status" value="1"/>
</dbReference>
<dbReference type="PANTHER" id="PTHR46246">
    <property type="entry name" value="GUANOSINE-3',5'-BIS(DIPHOSPHATE) 3'-PYROPHOSPHOHYDROLASE MESH1"/>
    <property type="match status" value="1"/>
</dbReference>
<dbReference type="InterPro" id="IPR003607">
    <property type="entry name" value="HD/PDEase_dom"/>
</dbReference>
<dbReference type="PANTHER" id="PTHR46246:SF1">
    <property type="entry name" value="GUANOSINE-3',5'-BIS(DIPHOSPHATE) 3'-PYROPHOSPHOHYDROLASE MESH1"/>
    <property type="match status" value="1"/>
</dbReference>
<name>A0ABU6MHH4_9BACI</name>
<evidence type="ECO:0000313" key="2">
    <source>
        <dbReference type="EMBL" id="MED1204132.1"/>
    </source>
</evidence>
<reference evidence="2 3" key="1">
    <citation type="submission" date="2023-03" db="EMBL/GenBank/DDBJ databases">
        <title>Bacillus Genome Sequencing.</title>
        <authorList>
            <person name="Dunlap C."/>
        </authorList>
    </citation>
    <scope>NUCLEOTIDE SEQUENCE [LARGE SCALE GENOMIC DNA]</scope>
    <source>
        <strain evidence="2 3">B-23453</strain>
    </source>
</reference>
<dbReference type="InterPro" id="IPR052194">
    <property type="entry name" value="MESH1"/>
</dbReference>
<dbReference type="EMBL" id="JARMAB010000020">
    <property type="protein sequence ID" value="MED1204132.1"/>
    <property type="molecule type" value="Genomic_DNA"/>
</dbReference>
<evidence type="ECO:0000259" key="1">
    <source>
        <dbReference type="SMART" id="SM00471"/>
    </source>
</evidence>
<dbReference type="Proteomes" id="UP001341444">
    <property type="component" value="Unassembled WGS sequence"/>
</dbReference>
<feature type="domain" description="HD/PDEase" evidence="1">
    <location>
        <begin position="23"/>
        <end position="130"/>
    </location>
</feature>
<sequence length="181" mass="20715">MHLINKALETASRAHQSQYRKGTDIPYIAHPAAVGMILLEEGCREEVVAAGILHDTVEDTDVTLEDLRRDFGTEIAYMVEGCSEPDKSLSWEERKLHTIEFLMTASEEIKAIACADKLHNIRSILEDYAKEGDAVWERFNRGREQQEWYYRSLMKSLGSTVDFPLLKKLEKEVHKLFSAKA</sequence>
<dbReference type="SUPFAM" id="SSF109604">
    <property type="entry name" value="HD-domain/PDEase-like"/>
    <property type="match status" value="1"/>
</dbReference>
<gene>
    <name evidence="2" type="ORF">P4T90_13825</name>
</gene>
<accession>A0ABU6MHH4</accession>
<evidence type="ECO:0000313" key="3">
    <source>
        <dbReference type="Proteomes" id="UP001341444"/>
    </source>
</evidence>
<dbReference type="Pfam" id="PF13328">
    <property type="entry name" value="HD_4"/>
    <property type="match status" value="1"/>
</dbReference>